<evidence type="ECO:0000256" key="1">
    <source>
        <dbReference type="SAM" id="Phobius"/>
    </source>
</evidence>
<feature type="transmembrane region" description="Helical" evidence="1">
    <location>
        <begin position="309"/>
        <end position="330"/>
    </location>
</feature>
<dbReference type="InterPro" id="IPR002656">
    <property type="entry name" value="Acyl_transf_3_dom"/>
</dbReference>
<feature type="transmembrane region" description="Helical" evidence="1">
    <location>
        <begin position="124"/>
        <end position="145"/>
    </location>
</feature>
<evidence type="ECO:0000313" key="3">
    <source>
        <dbReference type="EMBL" id="SKA03862.1"/>
    </source>
</evidence>
<keyword evidence="4" id="KW-1185">Reference proteome</keyword>
<keyword evidence="3" id="KW-0808">Transferase</keyword>
<feature type="transmembrane region" description="Helical" evidence="1">
    <location>
        <begin position="58"/>
        <end position="78"/>
    </location>
</feature>
<sequence>MKSVLKSGKINVGRQFEVDCVKFFAIPFMVCIHFYEQFGAYDFVNVIPNTMFRIMIEFVGGPLAAPIFMFCMGIGMIYTKHSSSSDFKRRGVKLLTIGYALNFFRQTLLQLIGMMVGIETDIDIIGGLLCVDILPFAGMAFLFIGLMKKCKFSTIRICEMAFLMQAIGIWTTKLHMKPSAFQNLLGLIVPTGKWTSFPLTLWIVYPALGMLFGKYLEKCEDKDRMYRNLMFYSMVFFAVYTVGLLYIGFDIRKNFALYKDSYYHHNIISTLWTIPIIIIALSTCHFLLGKLEQTKLGEFIRYLSENLNTIYIIQWLIIAYSVAISILLGIDKTYSPIIIIIGGFIVTFVAVILSIPFVRIKRNRKLKTN</sequence>
<accession>A0A1T4QJI5</accession>
<evidence type="ECO:0000313" key="4">
    <source>
        <dbReference type="Proteomes" id="UP000189857"/>
    </source>
</evidence>
<dbReference type="RefSeq" id="WP_078788196.1">
    <property type="nucleotide sequence ID" value="NZ_FMTO01000021.1"/>
</dbReference>
<name>A0A1T4QJI5_9FIRM</name>
<feature type="transmembrane region" description="Helical" evidence="1">
    <location>
        <begin position="157"/>
        <end position="176"/>
    </location>
</feature>
<protein>
    <submittedName>
        <fullName evidence="3">Acyltransferase family protein</fullName>
    </submittedName>
</protein>
<feature type="transmembrane region" description="Helical" evidence="1">
    <location>
        <begin position="229"/>
        <end position="247"/>
    </location>
</feature>
<organism evidence="3 4">
    <name type="scientific">Eubacterium ruminantium</name>
    <dbReference type="NCBI Taxonomy" id="42322"/>
    <lineage>
        <taxon>Bacteria</taxon>
        <taxon>Bacillati</taxon>
        <taxon>Bacillota</taxon>
        <taxon>Clostridia</taxon>
        <taxon>Eubacteriales</taxon>
        <taxon>Eubacteriaceae</taxon>
        <taxon>Eubacterium</taxon>
    </lineage>
</organism>
<dbReference type="GO" id="GO:0016747">
    <property type="term" value="F:acyltransferase activity, transferring groups other than amino-acyl groups"/>
    <property type="evidence" value="ECO:0007669"/>
    <property type="project" value="InterPro"/>
</dbReference>
<proteinExistence type="predicted"/>
<dbReference type="OrthoDB" id="2521581at2"/>
<keyword evidence="1" id="KW-0472">Membrane</keyword>
<keyword evidence="1" id="KW-0812">Transmembrane</keyword>
<dbReference type="EMBL" id="FUXA01000021">
    <property type="protein sequence ID" value="SKA03862.1"/>
    <property type="molecule type" value="Genomic_DNA"/>
</dbReference>
<reference evidence="3 4" key="1">
    <citation type="submission" date="2017-02" db="EMBL/GenBank/DDBJ databases">
        <authorList>
            <person name="Peterson S.W."/>
        </authorList>
    </citation>
    <scope>NUCLEOTIDE SEQUENCE [LARGE SCALE GENOMIC DNA]</scope>
    <source>
        <strain evidence="3 4">ATCC 17233</strain>
    </source>
</reference>
<feature type="transmembrane region" description="Helical" evidence="1">
    <location>
        <begin position="20"/>
        <end position="38"/>
    </location>
</feature>
<feature type="transmembrane region" description="Helical" evidence="1">
    <location>
        <begin position="267"/>
        <end position="288"/>
    </location>
</feature>
<feature type="domain" description="Acyltransferase 3" evidence="2">
    <location>
        <begin position="17"/>
        <end position="353"/>
    </location>
</feature>
<gene>
    <name evidence="3" type="ORF">SAMN02745110_02412</name>
</gene>
<keyword evidence="1" id="KW-1133">Transmembrane helix</keyword>
<dbReference type="AlphaFoldDB" id="A0A1T4QJI5"/>
<dbReference type="Proteomes" id="UP000189857">
    <property type="component" value="Unassembled WGS sequence"/>
</dbReference>
<dbReference type="Pfam" id="PF01757">
    <property type="entry name" value="Acyl_transf_3"/>
    <property type="match status" value="1"/>
</dbReference>
<feature type="transmembrane region" description="Helical" evidence="1">
    <location>
        <begin position="196"/>
        <end position="217"/>
    </location>
</feature>
<evidence type="ECO:0000259" key="2">
    <source>
        <dbReference type="Pfam" id="PF01757"/>
    </source>
</evidence>
<feature type="transmembrane region" description="Helical" evidence="1">
    <location>
        <begin position="336"/>
        <end position="358"/>
    </location>
</feature>
<keyword evidence="3" id="KW-0012">Acyltransferase</keyword>